<evidence type="ECO:0000313" key="8">
    <source>
        <dbReference type="Proteomes" id="UP000253570"/>
    </source>
</evidence>
<sequence length="208" mass="22663">MNIETYGAFVIATIILMLIPGPTVLLVISYALAKGRSIALAVVGGAVIGVLLSMVATLLGVGLILVTSKTLFIIMKWIGVVYLAWMGWKMIRTSGTTTNQISSAIEETHFSAFRDSMIVTFFNPKSIGFFVVFVPQFVNTSTPLIPQFVIMIITFVGIGAINTFAYAMLAAQIRHAFTRPSSLIWMQRIGGVILILLAIYSALLSYNF</sequence>
<accession>A0A368DMQ1</accession>
<proteinExistence type="predicted"/>
<feature type="transmembrane region" description="Helical" evidence="6">
    <location>
        <begin position="71"/>
        <end position="88"/>
    </location>
</feature>
<feature type="transmembrane region" description="Helical" evidence="6">
    <location>
        <begin position="189"/>
        <end position="206"/>
    </location>
</feature>
<feature type="transmembrane region" description="Helical" evidence="6">
    <location>
        <begin position="39"/>
        <end position="65"/>
    </location>
</feature>
<evidence type="ECO:0000256" key="1">
    <source>
        <dbReference type="ARBA" id="ARBA00004651"/>
    </source>
</evidence>
<evidence type="ECO:0000256" key="4">
    <source>
        <dbReference type="ARBA" id="ARBA00022989"/>
    </source>
</evidence>
<dbReference type="Pfam" id="PF01810">
    <property type="entry name" value="LysE"/>
    <property type="match status" value="1"/>
</dbReference>
<dbReference type="PANTHER" id="PTHR30086">
    <property type="entry name" value="ARGININE EXPORTER PROTEIN ARGO"/>
    <property type="match status" value="1"/>
</dbReference>
<evidence type="ECO:0000256" key="6">
    <source>
        <dbReference type="SAM" id="Phobius"/>
    </source>
</evidence>
<dbReference type="GO" id="GO:0005886">
    <property type="term" value="C:plasma membrane"/>
    <property type="evidence" value="ECO:0007669"/>
    <property type="project" value="UniProtKB-SubCell"/>
</dbReference>
<evidence type="ECO:0000313" key="7">
    <source>
        <dbReference type="EMBL" id="RCL72485.1"/>
    </source>
</evidence>
<feature type="transmembrane region" description="Helical" evidence="6">
    <location>
        <begin position="118"/>
        <end position="138"/>
    </location>
</feature>
<feature type="transmembrane region" description="Helical" evidence="6">
    <location>
        <begin position="144"/>
        <end position="169"/>
    </location>
</feature>
<protein>
    <submittedName>
        <fullName evidence="7">LysE family translocator</fullName>
    </submittedName>
</protein>
<comment type="caution">
    <text evidence="7">The sequence shown here is derived from an EMBL/GenBank/DDBJ whole genome shotgun (WGS) entry which is preliminary data.</text>
</comment>
<dbReference type="Proteomes" id="UP000253570">
    <property type="component" value="Unassembled WGS sequence"/>
</dbReference>
<keyword evidence="2" id="KW-1003">Cell membrane</keyword>
<name>A0A368DMQ1_9PROT</name>
<organism evidence="7 8">
    <name type="scientific">PS1 clade bacterium</name>
    <dbReference type="NCBI Taxonomy" id="2175152"/>
    <lineage>
        <taxon>Bacteria</taxon>
        <taxon>Pseudomonadati</taxon>
        <taxon>Pseudomonadota</taxon>
        <taxon>Alphaproteobacteria</taxon>
        <taxon>PS1 clade</taxon>
    </lineage>
</organism>
<evidence type="ECO:0000256" key="5">
    <source>
        <dbReference type="ARBA" id="ARBA00023136"/>
    </source>
</evidence>
<gene>
    <name evidence="7" type="ORF">DBW71_05510</name>
</gene>
<keyword evidence="3 6" id="KW-0812">Transmembrane</keyword>
<comment type="subcellular location">
    <subcellularLocation>
        <location evidence="1">Cell membrane</location>
        <topology evidence="1">Multi-pass membrane protein</topology>
    </subcellularLocation>
</comment>
<feature type="transmembrane region" description="Helical" evidence="6">
    <location>
        <begin position="6"/>
        <end position="32"/>
    </location>
</feature>
<evidence type="ECO:0000256" key="3">
    <source>
        <dbReference type="ARBA" id="ARBA00022692"/>
    </source>
</evidence>
<dbReference type="InterPro" id="IPR001123">
    <property type="entry name" value="LeuE-type"/>
</dbReference>
<evidence type="ECO:0000256" key="2">
    <source>
        <dbReference type="ARBA" id="ARBA00022475"/>
    </source>
</evidence>
<dbReference type="GO" id="GO:0015171">
    <property type="term" value="F:amino acid transmembrane transporter activity"/>
    <property type="evidence" value="ECO:0007669"/>
    <property type="project" value="TreeGrafter"/>
</dbReference>
<keyword evidence="4 6" id="KW-1133">Transmembrane helix</keyword>
<dbReference type="PIRSF" id="PIRSF006324">
    <property type="entry name" value="LeuE"/>
    <property type="match status" value="1"/>
</dbReference>
<dbReference type="AlphaFoldDB" id="A0A368DMQ1"/>
<dbReference type="EMBL" id="QOQD01000014">
    <property type="protein sequence ID" value="RCL72485.1"/>
    <property type="molecule type" value="Genomic_DNA"/>
</dbReference>
<reference evidence="7 8" key="1">
    <citation type="journal article" date="2018" name="Microbiome">
        <title>Fine metagenomic profile of the Mediterranean stratified and mixed water columns revealed by assembly and recruitment.</title>
        <authorList>
            <person name="Haro-Moreno J.M."/>
            <person name="Lopez-Perez M."/>
            <person name="De La Torre J.R."/>
            <person name="Picazo A."/>
            <person name="Camacho A."/>
            <person name="Rodriguez-Valera F."/>
        </authorList>
    </citation>
    <scope>NUCLEOTIDE SEQUENCE [LARGE SCALE GENOMIC DNA]</scope>
    <source>
        <strain evidence="7">MED-G57</strain>
    </source>
</reference>
<dbReference type="PANTHER" id="PTHR30086:SF20">
    <property type="entry name" value="ARGININE EXPORTER PROTEIN ARGO-RELATED"/>
    <property type="match status" value="1"/>
</dbReference>
<keyword evidence="5 6" id="KW-0472">Membrane</keyword>